<reference evidence="1" key="2">
    <citation type="journal article" date="2021" name="Microbiome">
        <title>Successional dynamics and alternative stable states in a saline activated sludge microbial community over 9 years.</title>
        <authorList>
            <person name="Wang Y."/>
            <person name="Ye J."/>
            <person name="Ju F."/>
            <person name="Liu L."/>
            <person name="Boyd J.A."/>
            <person name="Deng Y."/>
            <person name="Parks D.H."/>
            <person name="Jiang X."/>
            <person name="Yin X."/>
            <person name="Woodcroft B.J."/>
            <person name="Tyson G.W."/>
            <person name="Hugenholtz P."/>
            <person name="Polz M.F."/>
            <person name="Zhang T."/>
        </authorList>
    </citation>
    <scope>NUCLEOTIDE SEQUENCE</scope>
    <source>
        <strain evidence="1">HKST-UBA01</strain>
    </source>
</reference>
<proteinExistence type="predicted"/>
<protein>
    <submittedName>
        <fullName evidence="1">Uncharacterized protein</fullName>
    </submittedName>
</protein>
<dbReference type="Proteomes" id="UP000697710">
    <property type="component" value="Unassembled WGS sequence"/>
</dbReference>
<organism evidence="1 2">
    <name type="scientific">Eiseniibacteriota bacterium</name>
    <dbReference type="NCBI Taxonomy" id="2212470"/>
    <lineage>
        <taxon>Bacteria</taxon>
        <taxon>Candidatus Eiseniibacteriota</taxon>
    </lineage>
</organism>
<gene>
    <name evidence="1" type="ORF">KC729_02480</name>
</gene>
<feature type="non-terminal residue" evidence="1">
    <location>
        <position position="447"/>
    </location>
</feature>
<accession>A0A956LWA1</accession>
<evidence type="ECO:0000313" key="2">
    <source>
        <dbReference type="Proteomes" id="UP000697710"/>
    </source>
</evidence>
<dbReference type="AlphaFoldDB" id="A0A956LWA1"/>
<sequence>MARPWSTLARVVLIVFLGGMLGAAARRPSDSTPLPDARRVPPALLRVAWADSLPDGSPTPFRNGDTLRVDTIWDQQDLTITARVNAIVTSMTDAIPLDDLGGGRYRLTYALPETNGRPDASDLPIELLATNAAADTVRDNSLRICLSNDPPTFVSAALVPDRQVFRGGDVLRIESTWQSPDNLDLEVLADVRAIQPGIDSLIPATRDGAAFVVQYRIPSFPEDRVPDGTGIPIVLVCRDSGCGETQESAVTIDLDQNATDPPVLIEYARLDTLDDGRGRSLQNGDTVRILTRWDRDSLAVSVDVFALAPKDTVRANVERRGFGQYEISYRVPPDNPRMDGTDIPICISAEDRHEGVTTDCSVRVCLNNDDPVHLRTYLRETKAAFRAGDSLHIVTAWESPSGLPLRVGADASRIIPALSDSLVGDVLDADSLVILLQVPTEEAERGE</sequence>
<name>A0A956LWA1_UNCEI</name>
<evidence type="ECO:0000313" key="1">
    <source>
        <dbReference type="EMBL" id="MCA9726518.1"/>
    </source>
</evidence>
<comment type="caution">
    <text evidence="1">The sequence shown here is derived from an EMBL/GenBank/DDBJ whole genome shotgun (WGS) entry which is preliminary data.</text>
</comment>
<dbReference type="EMBL" id="JAGQHR010000038">
    <property type="protein sequence ID" value="MCA9726518.1"/>
    <property type="molecule type" value="Genomic_DNA"/>
</dbReference>
<reference evidence="1" key="1">
    <citation type="submission" date="2020-04" db="EMBL/GenBank/DDBJ databases">
        <authorList>
            <person name="Zhang T."/>
        </authorList>
    </citation>
    <scope>NUCLEOTIDE SEQUENCE</scope>
    <source>
        <strain evidence="1">HKST-UBA01</strain>
    </source>
</reference>